<reference evidence="1 2" key="1">
    <citation type="submission" date="2019-02" db="EMBL/GenBank/DDBJ databases">
        <title>Deep-cultivation of Planctomycetes and their phenomic and genomic characterization uncovers novel biology.</title>
        <authorList>
            <person name="Wiegand S."/>
            <person name="Jogler M."/>
            <person name="Boedeker C."/>
            <person name="Pinto D."/>
            <person name="Vollmers J."/>
            <person name="Rivas-Marin E."/>
            <person name="Kohn T."/>
            <person name="Peeters S.H."/>
            <person name="Heuer A."/>
            <person name="Rast P."/>
            <person name="Oberbeckmann S."/>
            <person name="Bunk B."/>
            <person name="Jeske O."/>
            <person name="Meyerdierks A."/>
            <person name="Storesund J.E."/>
            <person name="Kallscheuer N."/>
            <person name="Luecker S."/>
            <person name="Lage O.M."/>
            <person name="Pohl T."/>
            <person name="Merkel B.J."/>
            <person name="Hornburger P."/>
            <person name="Mueller R.-W."/>
            <person name="Bruemmer F."/>
            <person name="Labrenz M."/>
            <person name="Spormann A.M."/>
            <person name="Op den Camp H."/>
            <person name="Overmann J."/>
            <person name="Amann R."/>
            <person name="Jetten M.S.M."/>
            <person name="Mascher T."/>
            <person name="Medema M.H."/>
            <person name="Devos D.P."/>
            <person name="Kaster A.-K."/>
            <person name="Ovreas L."/>
            <person name="Rohde M."/>
            <person name="Galperin M.Y."/>
            <person name="Jogler C."/>
        </authorList>
    </citation>
    <scope>NUCLEOTIDE SEQUENCE [LARGE SCALE GENOMIC DNA]</scope>
    <source>
        <strain evidence="1 2">ETA_A8</strain>
    </source>
</reference>
<organism evidence="1 2">
    <name type="scientific">Anatilimnocola aggregata</name>
    <dbReference type="NCBI Taxonomy" id="2528021"/>
    <lineage>
        <taxon>Bacteria</taxon>
        <taxon>Pseudomonadati</taxon>
        <taxon>Planctomycetota</taxon>
        <taxon>Planctomycetia</taxon>
        <taxon>Pirellulales</taxon>
        <taxon>Pirellulaceae</taxon>
        <taxon>Anatilimnocola</taxon>
    </lineage>
</organism>
<evidence type="ECO:0000313" key="1">
    <source>
        <dbReference type="EMBL" id="QDU25888.1"/>
    </source>
</evidence>
<accession>A0A517Y6M5</accession>
<evidence type="ECO:0000313" key="2">
    <source>
        <dbReference type="Proteomes" id="UP000315017"/>
    </source>
</evidence>
<sequence>MYKVVVEVSPRDYHEVAAELAVPDYGGAWIVASCNSVAQTESSSDTFGMAFKVVLAFDCIASECLQAWVVGEPWFLAIDTSGNQVARSECRASRQGTSSSGFILPLAPNDWVTCLPPAEAIAA</sequence>
<proteinExistence type="predicted"/>
<dbReference type="EMBL" id="CP036274">
    <property type="protein sequence ID" value="QDU25888.1"/>
    <property type="molecule type" value="Genomic_DNA"/>
</dbReference>
<protein>
    <submittedName>
        <fullName evidence="1">Uncharacterized protein</fullName>
    </submittedName>
</protein>
<keyword evidence="2" id="KW-1185">Reference proteome</keyword>
<name>A0A517Y6M5_9BACT</name>
<dbReference type="KEGG" id="aagg:ETAA8_09600"/>
<gene>
    <name evidence="1" type="ORF">ETAA8_09600</name>
</gene>
<dbReference type="AlphaFoldDB" id="A0A517Y6M5"/>
<dbReference type="Proteomes" id="UP000315017">
    <property type="component" value="Chromosome"/>
</dbReference>